<name>A0A9Q0NHJ3_9DIPT</name>
<comment type="caution">
    <text evidence="6">The sequence shown here is derived from an EMBL/GenBank/DDBJ whole genome shotgun (WGS) entry which is preliminary data.</text>
</comment>
<dbReference type="Gene3D" id="2.60.40.770">
    <property type="match status" value="2"/>
</dbReference>
<feature type="domain" description="MD-2-related lipid-recognition" evidence="5">
    <location>
        <begin position="139"/>
        <end position="256"/>
    </location>
</feature>
<sequence>MAMFKEILAVCLIATVAYAQVTGWIDCGSTAIINEIRAGPCTQTPCPFSRGNTYNIALTSTATRSADSLPFNVTATILGLPWTIMEGNACDQLTCPTQPGQVTTFSYEYTVSDIFPPMFKAILAVCLLATVAYAQVTGWTDCGSTAIINEIRAGPCTQTPCQFVRGNTYSIGVTSTATSLASSLPYEVSANMLGLPVVIMEGDACDQLACPIQPGQVTTFSYEYTVSEIFPPVPTTTRTLVRNHLGGTVMCFDLPIQIV</sequence>
<dbReference type="PANTHER" id="PTHR11306">
    <property type="entry name" value="NIEMANN PICK TYPE C2 PROTEIN NPC2-RELATED"/>
    <property type="match status" value="1"/>
</dbReference>
<dbReference type="GO" id="GO:0015918">
    <property type="term" value="P:sterol transport"/>
    <property type="evidence" value="ECO:0007669"/>
    <property type="project" value="InterPro"/>
</dbReference>
<feature type="signal peptide" evidence="4">
    <location>
        <begin position="1"/>
        <end position="19"/>
    </location>
</feature>
<dbReference type="PANTHER" id="PTHR11306:SF7">
    <property type="entry name" value="AGAP002848-PA"/>
    <property type="match status" value="1"/>
</dbReference>
<dbReference type="EMBL" id="WJQU01000001">
    <property type="protein sequence ID" value="KAJ6649756.1"/>
    <property type="molecule type" value="Genomic_DNA"/>
</dbReference>
<dbReference type="FunFam" id="2.60.40.770:FF:000001">
    <property type="entry name" value="NPC intracellular cholesterol transporter 2"/>
    <property type="match status" value="1"/>
</dbReference>
<evidence type="ECO:0000313" key="7">
    <source>
        <dbReference type="Proteomes" id="UP001151699"/>
    </source>
</evidence>
<evidence type="ECO:0000256" key="2">
    <source>
        <dbReference type="ARBA" id="ARBA00006370"/>
    </source>
</evidence>
<dbReference type="Proteomes" id="UP001151699">
    <property type="component" value="Chromosome A"/>
</dbReference>
<dbReference type="AlphaFoldDB" id="A0A9Q0NHJ3"/>
<comment type="subcellular location">
    <subcellularLocation>
        <location evidence="1">Secreted</location>
    </subcellularLocation>
</comment>
<keyword evidence="3" id="KW-0964">Secreted</keyword>
<keyword evidence="7" id="KW-1185">Reference proteome</keyword>
<evidence type="ECO:0000256" key="4">
    <source>
        <dbReference type="SAM" id="SignalP"/>
    </source>
</evidence>
<evidence type="ECO:0000256" key="1">
    <source>
        <dbReference type="ARBA" id="ARBA00004613"/>
    </source>
</evidence>
<comment type="similarity">
    <text evidence="2">Belongs to the NPC2 family.</text>
</comment>
<dbReference type="Pfam" id="PF02221">
    <property type="entry name" value="E1_DerP2_DerF2"/>
    <property type="match status" value="2"/>
</dbReference>
<keyword evidence="4" id="KW-0732">Signal</keyword>
<feature type="chain" id="PRO_5040213993" evidence="4">
    <location>
        <begin position="20"/>
        <end position="259"/>
    </location>
</feature>
<protein>
    <submittedName>
        <fullName evidence="6">NPC intracellular cholesterol transporter 2</fullName>
    </submittedName>
</protein>
<dbReference type="OrthoDB" id="4937502at2759"/>
<feature type="domain" description="MD-2-related lipid-recognition" evidence="5">
    <location>
        <begin position="24"/>
        <end position="131"/>
    </location>
</feature>
<evidence type="ECO:0000256" key="3">
    <source>
        <dbReference type="ARBA" id="ARBA00022525"/>
    </source>
</evidence>
<evidence type="ECO:0000259" key="5">
    <source>
        <dbReference type="SMART" id="SM00737"/>
    </source>
</evidence>
<dbReference type="InterPro" id="IPR014756">
    <property type="entry name" value="Ig_E-set"/>
</dbReference>
<dbReference type="GO" id="GO:0032934">
    <property type="term" value="F:sterol binding"/>
    <property type="evidence" value="ECO:0007669"/>
    <property type="project" value="InterPro"/>
</dbReference>
<reference evidence="6" key="1">
    <citation type="submission" date="2022-07" db="EMBL/GenBank/DDBJ databases">
        <authorList>
            <person name="Trinca V."/>
            <person name="Uliana J.V.C."/>
            <person name="Torres T.T."/>
            <person name="Ward R.J."/>
            <person name="Monesi N."/>
        </authorList>
    </citation>
    <scope>NUCLEOTIDE SEQUENCE</scope>
    <source>
        <strain evidence="6">HSMRA1968</strain>
        <tissue evidence="6">Whole embryos</tissue>
    </source>
</reference>
<accession>A0A9Q0NHJ3</accession>
<dbReference type="InterPro" id="IPR039670">
    <property type="entry name" value="NPC2-like"/>
</dbReference>
<dbReference type="SMART" id="SM00737">
    <property type="entry name" value="ML"/>
    <property type="match status" value="2"/>
</dbReference>
<evidence type="ECO:0000313" key="6">
    <source>
        <dbReference type="EMBL" id="KAJ6649756.1"/>
    </source>
</evidence>
<gene>
    <name evidence="6" type="primary">NPC2_0</name>
    <name evidence="6" type="ORF">Bhyg_04996</name>
</gene>
<organism evidence="6 7">
    <name type="scientific">Pseudolycoriella hygida</name>
    <dbReference type="NCBI Taxonomy" id="35572"/>
    <lineage>
        <taxon>Eukaryota</taxon>
        <taxon>Metazoa</taxon>
        <taxon>Ecdysozoa</taxon>
        <taxon>Arthropoda</taxon>
        <taxon>Hexapoda</taxon>
        <taxon>Insecta</taxon>
        <taxon>Pterygota</taxon>
        <taxon>Neoptera</taxon>
        <taxon>Endopterygota</taxon>
        <taxon>Diptera</taxon>
        <taxon>Nematocera</taxon>
        <taxon>Sciaroidea</taxon>
        <taxon>Sciaridae</taxon>
        <taxon>Pseudolycoriella</taxon>
    </lineage>
</organism>
<dbReference type="GO" id="GO:0005576">
    <property type="term" value="C:extracellular region"/>
    <property type="evidence" value="ECO:0007669"/>
    <property type="project" value="UniProtKB-SubCell"/>
</dbReference>
<dbReference type="SUPFAM" id="SSF81296">
    <property type="entry name" value="E set domains"/>
    <property type="match status" value="2"/>
</dbReference>
<dbReference type="InterPro" id="IPR003172">
    <property type="entry name" value="ML_dom"/>
</dbReference>
<proteinExistence type="inferred from homology"/>